<proteinExistence type="predicted"/>
<protein>
    <recommendedName>
        <fullName evidence="1">Cadherin domain-containing protein</fullName>
    </recommendedName>
</protein>
<reference evidence="2 3" key="1">
    <citation type="submission" date="2016-08" db="EMBL/GenBank/DDBJ databases">
        <title>New Insights into Marine Group III Euryarchaeota, from dark to light.</title>
        <authorList>
            <person name="Haro-Moreno J.M."/>
            <person name="Rodriguez-Valera F."/>
            <person name="Lopez-Garcia P."/>
            <person name="Moreira D."/>
            <person name="Martin-Cuadrado A.B."/>
        </authorList>
    </citation>
    <scope>NUCLEOTIDE SEQUENCE [LARGE SCALE GENOMIC DNA]</scope>
    <source>
        <strain evidence="2">CG-Epi4</strain>
    </source>
</reference>
<dbReference type="GO" id="GO:0005509">
    <property type="term" value="F:calcium ion binding"/>
    <property type="evidence" value="ECO:0007669"/>
    <property type="project" value="InterPro"/>
</dbReference>
<comment type="caution">
    <text evidence="2">The sequence shown here is derived from an EMBL/GenBank/DDBJ whole genome shotgun (WGS) entry which is preliminary data.</text>
</comment>
<evidence type="ECO:0000259" key="1">
    <source>
        <dbReference type="PROSITE" id="PS50268"/>
    </source>
</evidence>
<dbReference type="InterPro" id="IPR002126">
    <property type="entry name" value="Cadherin-like_dom"/>
</dbReference>
<gene>
    <name evidence="2" type="ORF">BEU01_02150</name>
</gene>
<feature type="domain" description="Cadherin" evidence="1">
    <location>
        <begin position="1703"/>
        <end position="1815"/>
    </location>
</feature>
<dbReference type="InterPro" id="IPR013783">
    <property type="entry name" value="Ig-like_fold"/>
</dbReference>
<dbReference type="EMBL" id="MIYX01000002">
    <property type="protein sequence ID" value="OIR21676.1"/>
    <property type="molecule type" value="Genomic_DNA"/>
</dbReference>
<name>A0A1J5U6R2_9ARCH</name>
<dbReference type="Gene3D" id="2.60.120.260">
    <property type="entry name" value="Galactose-binding domain-like"/>
    <property type="match status" value="2"/>
</dbReference>
<dbReference type="PANTHER" id="PTHR39198:SF1">
    <property type="entry name" value="ALPHA-GALACTOSIDASE NEW3 DOMAIN-CONTAINING PROTEIN"/>
    <property type="match status" value="1"/>
</dbReference>
<sequence>MSRKITALLLAMLMLPLSAMNTIADENDPDLSIDEITFSEDSPTGGDEITVTAVIANDGGTSGFLSVTTNVSFFSDGTFIDKDTITIPGGDTADAEVVWTAVGGTHTIKVIVDEEEVITESNEDNNEATESITAAYPPILFLDDDNSANNGGTRTETDTYFIDSLDNLTSQIAYDVIRVNSSSDAPDIDILSEYQVVIWACGLDYQSGDTDVTFTNNDKETVADYLEGGGAMMVVGMDILYDFDSTDGERNEGDFEYDYLGVSYADNDRATPSIIYGVENDPITNGAEYNADAISSDYADDINPRTGFEKILSSNGDYNISSIRTEDEFKMVFMTVDFSSITSSDDRDEFMESVVDYLLEQLENDVSLSRFNTPKNEETIEPNTENIIDVTVRNRGTEDQEDIQVTLEITCSNSSYTFTESYTIEDLSSGSGTNVEFEWDTPNDEDYEYQIKSKAVISDDEKEENNEKIINVNTYVTYDLGLSTARVTPMIAEKEEDREMSVIVTNLGDVTMNSEVSGKIFDGAGNVIANLGNEDIDDLAPGSNETLTWEWETDDYGTFWFEAKVIDEDDEIPENDIIDSMMRSVDVEFSDDMDDGNDGWSHYKSLSNPWHLIDTDEDENRKANSGSYAMWVGDESKGTGEYDNNWDFSMYTADDIALGTNPSMQVSMWYDTEGGGDSTDWDGGNVQISTNGENWTVINPDNGYPADSVTGLDGEPGYSGSGPNDEGGQWITETFTLNEYSSQNVYFKFRFGTDSSVNNYEGWYIDDFTIKNGATTTYEDDFEDGDGDWEADVVISEWNYYSNKSYSGDYSWYLGNPETERYSASLNDSLESPMFDIGEGSEKYVSSMIWFAIDGPSDSASLEINHSGEWKTLETIPGDDGDYSSEYEGADENGWIYVESDVSEYEGDVSFRIRFESNTYTQLEGLYVDNFAVYSLPPIPNDVGTKELDSPDTAKPGRAVTFNSEIYNFGTNDQEEFNVRGTVTRDDGTEVYNQTQTIDSLDSKTNSTLEWNWEGGPEGTYTIRVETLLSGDERAGNNPKEKIIDIAESGYNVALAVQDQAKDVLSGESVTFNFTATNTGENSGYYDISLESEQNDDWKIISHVSSIYLSSGSSQNFSVIVIAPTLEPTGNEHAFTVTVTSRDDPETQDNSDISATPFYYSQESGDKVLLIDANFGKNNGYNNYQDVDKIDNRLKLSLQQYFTEGESRGYDVYTVPYDSELGSYGELGPYPTLDLMDDYDVVIWTQGDHNQRNITNWEECISDYLDQGGSLWIMGQQFLTALNGSDGPREAGEFEYDYFMIDYIRNNDGTPDPLIGVDGDEIFGDAEYSMGDTSIYYSDYADWIRPREEAVGAFYTDRSNWWHIVNTVNDPNRKANSPTHSMWIGDESKGSGEYGNGWDYSVYTSEEYSLGNSAQLSFQHYYDTESESYAYDGGNVQITTDGGETWEVIQPNGGYPAQSVSGLDGEPGYYGQSGGWVQAIFDLTNFSGEEIKLKWRFGSDGVIDTYEGWYFDDVELTSNGGSTSHLSDDMESGMDNWDDAAQVFNMSLHYEGDYRLIVSPFTFAKVNTSNDREDMVGRALDWLRASAAADDVGVKVLKLEGDAKENSTITFSSIIRNYGSDTQAGIDVKATVLDSEGIEIWNENQLINGPLESGDEETLEWEWNSGSPDEFTIIVETTKEDENHRNDGKEVDFEVEMIHLPELSTFNQDKEGEPGAKLEFNIVIKNGASGTDTFYLDMVGTAEDWGSMTSQMELKSNESKDIELQITIPDDADYGLYDLTITLNAGDITETLDLTIDVTDNPTNYEVEIVVSPTNTEAIAGQSIDFSVTIYNNGDGSDTFDLDVIGDEKSWIEFEDNGISISADGEATVNGLITIPDEQDDGNVYIEIVATSRGDESAQNDKTIRVKIEELDVDGSLRIIGGSAQQTVAPGESITFEYQICNDGNTELTIDLLIDGTAKDWYTLDIETPFELDITCDTFNGNVNVPLNTPDDNYRVEVEAFHSNGEQLGRAFANVIVQTPIEEIQDVDLCFADYSNLCLNSANFEITIEASKIQTTSAGFIIENKGTVDVDVALELIMPDGSKDTDLYFDENNKEWRIAISPSDTKLYPLKVKSGEKLDWGALAVIAREVLPGAYTYTLNILAATESSSGGYVFEVLDQVTLTVTVEGDTISEETISEGEDSLLPGPSFLSVIGILALIVFRRKN</sequence>
<accession>A0A1J5U6R2</accession>
<dbReference type="InterPro" id="IPR011635">
    <property type="entry name" value="CARDB"/>
</dbReference>
<dbReference type="GO" id="GO:0007156">
    <property type="term" value="P:homophilic cell adhesion via plasma membrane adhesion molecules"/>
    <property type="evidence" value="ECO:0007669"/>
    <property type="project" value="InterPro"/>
</dbReference>
<dbReference type="Pfam" id="PF20773">
    <property type="entry name" value="InhA-like_MAM"/>
    <property type="match status" value="2"/>
</dbReference>
<dbReference type="PANTHER" id="PTHR39198">
    <property type="entry name" value="HYPOTHETICAL MEMBRANE PROTEIN, CONSERVED"/>
    <property type="match status" value="1"/>
</dbReference>
<dbReference type="Proteomes" id="UP000183375">
    <property type="component" value="Unassembled WGS sequence"/>
</dbReference>
<evidence type="ECO:0000313" key="3">
    <source>
        <dbReference type="Proteomes" id="UP000183375"/>
    </source>
</evidence>
<dbReference type="Gene3D" id="2.60.40.10">
    <property type="entry name" value="Immunoglobulins"/>
    <property type="match status" value="6"/>
</dbReference>
<dbReference type="PROSITE" id="PS50268">
    <property type="entry name" value="CADHERIN_2"/>
    <property type="match status" value="1"/>
</dbReference>
<dbReference type="Pfam" id="PF07705">
    <property type="entry name" value="CARDB"/>
    <property type="match status" value="3"/>
</dbReference>
<organism evidence="2 3">
    <name type="scientific">Marine Group III euryarchaeote CG-Epi4</name>
    <dbReference type="NCBI Taxonomy" id="1888998"/>
    <lineage>
        <taxon>Archaea</taxon>
        <taxon>Methanobacteriati</taxon>
        <taxon>Thermoplasmatota</taxon>
        <taxon>Thermoplasmata</taxon>
        <taxon>Candidatus Thermoprofundales</taxon>
    </lineage>
</organism>
<evidence type="ECO:0000313" key="2">
    <source>
        <dbReference type="EMBL" id="OIR21676.1"/>
    </source>
</evidence>
<dbReference type="GO" id="GO:0016020">
    <property type="term" value="C:membrane"/>
    <property type="evidence" value="ECO:0007669"/>
    <property type="project" value="InterPro"/>
</dbReference>